<evidence type="ECO:0000313" key="2">
    <source>
        <dbReference type="EMBL" id="KAL3528282.1"/>
    </source>
</evidence>
<reference evidence="2 3" key="1">
    <citation type="submission" date="2024-11" db="EMBL/GenBank/DDBJ databases">
        <title>A near-complete genome assembly of Cinchona calisaya.</title>
        <authorList>
            <person name="Lian D.C."/>
            <person name="Zhao X.W."/>
            <person name="Wei L."/>
        </authorList>
    </citation>
    <scope>NUCLEOTIDE SEQUENCE [LARGE SCALE GENOMIC DNA]</scope>
    <source>
        <tissue evidence="2">Nenye</tissue>
    </source>
</reference>
<proteinExistence type="predicted"/>
<evidence type="ECO:0000313" key="3">
    <source>
        <dbReference type="Proteomes" id="UP001630127"/>
    </source>
</evidence>
<sequence length="80" mass="8430">MGRVMAKGRSGYRGGGERGCKSEDGVSGSKAEGTRGYEKEKEAVGLLEEREAAGLLGGKEGCNGEEEVIEIVGKKRRKNG</sequence>
<comment type="caution">
    <text evidence="2">The sequence shown here is derived from an EMBL/GenBank/DDBJ whole genome shotgun (WGS) entry which is preliminary data.</text>
</comment>
<name>A0ABD3A993_9GENT</name>
<organism evidence="2 3">
    <name type="scientific">Cinchona calisaya</name>
    <dbReference type="NCBI Taxonomy" id="153742"/>
    <lineage>
        <taxon>Eukaryota</taxon>
        <taxon>Viridiplantae</taxon>
        <taxon>Streptophyta</taxon>
        <taxon>Embryophyta</taxon>
        <taxon>Tracheophyta</taxon>
        <taxon>Spermatophyta</taxon>
        <taxon>Magnoliopsida</taxon>
        <taxon>eudicotyledons</taxon>
        <taxon>Gunneridae</taxon>
        <taxon>Pentapetalae</taxon>
        <taxon>asterids</taxon>
        <taxon>lamiids</taxon>
        <taxon>Gentianales</taxon>
        <taxon>Rubiaceae</taxon>
        <taxon>Cinchonoideae</taxon>
        <taxon>Cinchoneae</taxon>
        <taxon>Cinchona</taxon>
    </lineage>
</organism>
<feature type="region of interest" description="Disordered" evidence="1">
    <location>
        <begin position="1"/>
        <end position="43"/>
    </location>
</feature>
<protein>
    <submittedName>
        <fullName evidence="2">Uncharacterized protein</fullName>
    </submittedName>
</protein>
<feature type="compositionally biased region" description="Basic and acidic residues" evidence="1">
    <location>
        <begin position="15"/>
        <end position="24"/>
    </location>
</feature>
<dbReference type="EMBL" id="JBJUIK010000004">
    <property type="protein sequence ID" value="KAL3528282.1"/>
    <property type="molecule type" value="Genomic_DNA"/>
</dbReference>
<dbReference type="AlphaFoldDB" id="A0ABD3A993"/>
<gene>
    <name evidence="2" type="ORF">ACH5RR_007604</name>
</gene>
<evidence type="ECO:0000256" key="1">
    <source>
        <dbReference type="SAM" id="MobiDB-lite"/>
    </source>
</evidence>
<dbReference type="Proteomes" id="UP001630127">
    <property type="component" value="Unassembled WGS sequence"/>
</dbReference>
<accession>A0ABD3A993</accession>
<keyword evidence="3" id="KW-1185">Reference proteome</keyword>
<feature type="compositionally biased region" description="Basic and acidic residues" evidence="1">
    <location>
        <begin position="32"/>
        <end position="43"/>
    </location>
</feature>